<keyword evidence="7" id="KW-0539">Nucleus</keyword>
<dbReference type="GO" id="GO:0006606">
    <property type="term" value="P:protein import into nucleus"/>
    <property type="evidence" value="ECO:0007669"/>
    <property type="project" value="TreeGrafter"/>
</dbReference>
<dbReference type="PANTHER" id="PTHR31431">
    <property type="entry name" value="NUCLEOPORIN NUP188 HOMOLOG"/>
    <property type="match status" value="1"/>
</dbReference>
<proteinExistence type="predicted"/>
<feature type="region of interest" description="Disordered" evidence="8">
    <location>
        <begin position="1026"/>
        <end position="1048"/>
    </location>
</feature>
<evidence type="ECO:0000256" key="5">
    <source>
        <dbReference type="ARBA" id="ARBA00023010"/>
    </source>
</evidence>
<dbReference type="Proteomes" id="UP000193920">
    <property type="component" value="Unassembled WGS sequence"/>
</dbReference>
<sequence>MLKSDSKIRTNQNIFELFESLNHTQKQIEPIILGILGDLKIVLDSFKGKSKDSKTKLETTLKTAKNKNVQTAILKASEILQLDELKCYEYYQALGYTQNSEISIDIVVDDIIEHYFQERTSLLNLIIALFQSLEDESESNIHKELAKKVIDQLLKDENFINTILTQYQKTALSSIPESFASDWNKSTLWVKQNLIEQKCLLKILFLIYYSRVMCNPKQVIKITNILIETKFGLKQNNQAKFDKESLELSNYVSHLAIILFIEILNLESVMDDIILPSPPVETHLFSSPKHIIELHNIIQDINYQSNVGPIFIAWAAFLSRISQYLDEQQSNLDGEYEELAEFLRPRDGPEVAVIQAIRARQCDVFQYLLQSLKGPCYAENEDISIGYKSVLKGFFTIIMVGFEIQNITDFDTFVECIIELYDKQVELCNQFWTEDFYHEERRSFLDISRARFPAQFNLFIRLLSSLASGPKAAMAVFQYLCEVTTFTNVIDNTRLENYVINGQTYVTKKDQVIIPDNNDNWKFVIPEETMGRLVSSSAPYIIQWQYNYSVWHFFFCIIENFLQIPILYDNEKNLEQSKIVTVTLILQLLKVILTECKEAGSELIYHFSEFTRIKSLLKTEIIGQIIRVLNRSVTLDNPPEDLITSCIYCLKAFLPNHSHEIWTFLHQSTIIPRSSFHAINGINKIKSQSTNGGLQRLLQSKEMTNGKYPITLAFLDLVNTAISEIQQQTQDMDSELYDIKLEVLYRSISYLQSDIFPCYDTWRYVNNMEKFKIGLQILHIFNSVLEKSPFFAKKAESTDDKTNKQNFLTKINGSQKNNKTSRAVTFKMLQNSIINTFLNGTLYHLTPLLNVIGTGQETIKAFYLKNQIKEAQELEKLIISSFKFVKYLIQYRRHCYPSAISLLEQALLDKIVYKNDAELVTIIASYANYECNVHLCTNAIDTLNELCIATNQWGKSRPSFVGYFTSSLCKQYIDIMLDDNQSDDLHISLWTLMISIIQVQHGLAKILLTGNIDKFKIGSSTFKENENDKEKLDKNNKDDKDKPKTTDKDRKIIPLKKSEINKKSVLSAIIKALDNNEQYYKTKLDIMVLIYKLLDLLWQNALNYYAILEKLRKQNIWTKFSNLIFKPYKENSEEFSLSIQSNGQLESTWNDTTKSISNHYIINSYILRILAMELHLCLNHQITKEKDPLSSTSSNFSDLFKKIIKDQSYKAWLESLFTLSFDKGQLERVYDEWKLACPSIDLDSFSIVENPEKINNAMDISDDNSNTISESLIFNKRSYGDRFLFDIQLINSKFCFVNVNEKVTEQSNLLLRICLLNHKLSILDAQYNLLKSWKCFIELSSAHLGDVFWTVSMKKPAVTLFDFIQIIGEKMKSYGQDKDYSSRSELCILLLFLINKWKSMLEEETTISDIKIDDVKSLLSLLILSLQQNNGFSSYEFGQVIDRTFYISLFSLICFTLRSYKLIIEKNNLNIDSNLKSLCHTLFPIICSFYAPMLRSLAENSYQGNANDIRIVSSLVTELIQTDYGLNSSIWLPIIQRYNIIQLLLNVFCTSISSSINGDPTIIKTILYVIQALSNSASGSERLALEGCITIFTNNSLSPIIQKGNLEPYIVNGSEKMRNPWHEIWCLINSITISMLTNLRYNQNFIREVIGFMGIYENQIIKSLEITDNDPITYGQLEEIVKITELGYQLGQCCNKYSNINLPPILYIFISNSLDLFQNLIYLLQHTRVLSTRAVPLSSEEKEINNINSAKKSVKFTTEVKENKSESSTSLTTLKKNDSSNDSKEDINIKPILKKSKTNKRSNISPFVETIEYLIIKAVRNLLACFRVFSNANFILKESYTQWDDNLNILAPTMNTYGPCSFGTMLDCLSQCQVLYDFYSDNKNTFSERNQEIIDDIVYIFEHTTLILVTQIALVLRSQNQSYQTKIEIKSEANELKNQKCKLKGIDQEFLKQLWEFLKVHEKSVN</sequence>
<keyword evidence="3" id="KW-0509">mRNA transport</keyword>
<evidence type="ECO:0000256" key="3">
    <source>
        <dbReference type="ARBA" id="ARBA00022816"/>
    </source>
</evidence>
<evidence type="ECO:0000313" key="10">
    <source>
        <dbReference type="EMBL" id="ORY74932.1"/>
    </source>
</evidence>
<organism evidence="10 11">
    <name type="scientific">Neocallimastix californiae</name>
    <dbReference type="NCBI Taxonomy" id="1754190"/>
    <lineage>
        <taxon>Eukaryota</taxon>
        <taxon>Fungi</taxon>
        <taxon>Fungi incertae sedis</taxon>
        <taxon>Chytridiomycota</taxon>
        <taxon>Chytridiomycota incertae sedis</taxon>
        <taxon>Neocallimastigomycetes</taxon>
        <taxon>Neocallimastigales</taxon>
        <taxon>Neocallimastigaceae</taxon>
        <taxon>Neocallimastix</taxon>
    </lineage>
</organism>
<keyword evidence="11" id="KW-1185">Reference proteome</keyword>
<dbReference type="GO" id="GO:0017056">
    <property type="term" value="F:structural constituent of nuclear pore"/>
    <property type="evidence" value="ECO:0007669"/>
    <property type="project" value="InterPro"/>
</dbReference>
<dbReference type="GO" id="GO:0051028">
    <property type="term" value="P:mRNA transport"/>
    <property type="evidence" value="ECO:0007669"/>
    <property type="project" value="UniProtKB-KW"/>
</dbReference>
<keyword evidence="6" id="KW-0906">Nuclear pore complex</keyword>
<dbReference type="InterPro" id="IPR044840">
    <property type="entry name" value="Nup188"/>
</dbReference>
<reference evidence="10 11" key="1">
    <citation type="submission" date="2016-08" db="EMBL/GenBank/DDBJ databases">
        <title>A Parts List for Fungal Cellulosomes Revealed by Comparative Genomics.</title>
        <authorList>
            <consortium name="DOE Joint Genome Institute"/>
            <person name="Haitjema C.H."/>
            <person name="Gilmore S.P."/>
            <person name="Henske J.K."/>
            <person name="Solomon K.V."/>
            <person name="De Groot R."/>
            <person name="Kuo A."/>
            <person name="Mondo S.J."/>
            <person name="Salamov A.A."/>
            <person name="Labutti K."/>
            <person name="Zhao Z."/>
            <person name="Chiniquy J."/>
            <person name="Barry K."/>
            <person name="Brewer H.M."/>
            <person name="Purvine S.O."/>
            <person name="Wright A.T."/>
            <person name="Boxma B."/>
            <person name="Van Alen T."/>
            <person name="Hackstein J.H."/>
            <person name="Baker S.E."/>
            <person name="Grigoriev I.V."/>
            <person name="O'Malley M.A."/>
        </authorList>
    </citation>
    <scope>NUCLEOTIDE SEQUENCE [LARGE SCALE GENOMIC DNA]</scope>
    <source>
        <strain evidence="10 11">G1</strain>
    </source>
</reference>
<protein>
    <recommendedName>
        <fullName evidence="9">Nucleoporin Nup188 N-terminal subdomain III domain-containing protein</fullName>
    </recommendedName>
</protein>
<evidence type="ECO:0000256" key="6">
    <source>
        <dbReference type="ARBA" id="ARBA00023132"/>
    </source>
</evidence>
<evidence type="ECO:0000313" key="11">
    <source>
        <dbReference type="Proteomes" id="UP000193920"/>
    </source>
</evidence>
<dbReference type="InterPro" id="IPR048883">
    <property type="entry name" value="Nup188_N-subdom_III"/>
</dbReference>
<dbReference type="Gene3D" id="1.25.10.70">
    <property type="match status" value="1"/>
</dbReference>
<evidence type="ECO:0000256" key="2">
    <source>
        <dbReference type="ARBA" id="ARBA00022448"/>
    </source>
</evidence>
<keyword evidence="2" id="KW-0813">Transport</keyword>
<accession>A0A1Y2ETQ3</accession>
<dbReference type="PANTHER" id="PTHR31431:SF1">
    <property type="entry name" value="NUCLEOPORIN NUP188"/>
    <property type="match status" value="1"/>
</dbReference>
<keyword evidence="4" id="KW-0653">Protein transport</keyword>
<evidence type="ECO:0000256" key="7">
    <source>
        <dbReference type="ARBA" id="ARBA00023242"/>
    </source>
</evidence>
<evidence type="ECO:0000259" key="9">
    <source>
        <dbReference type="Pfam" id="PF21093"/>
    </source>
</evidence>
<evidence type="ECO:0000256" key="8">
    <source>
        <dbReference type="SAM" id="MobiDB-lite"/>
    </source>
</evidence>
<dbReference type="STRING" id="1754190.A0A1Y2ETQ3"/>
<name>A0A1Y2ETQ3_9FUNG</name>
<dbReference type="Pfam" id="PF21093">
    <property type="entry name" value="Nup188_N-subdom_III"/>
    <property type="match status" value="1"/>
</dbReference>
<dbReference type="EMBL" id="MCOG01000027">
    <property type="protein sequence ID" value="ORY74932.1"/>
    <property type="molecule type" value="Genomic_DNA"/>
</dbReference>
<gene>
    <name evidence="10" type="ORF">LY90DRAFT_666063</name>
</gene>
<dbReference type="GO" id="GO:0044611">
    <property type="term" value="C:nuclear pore inner ring"/>
    <property type="evidence" value="ECO:0007669"/>
    <property type="project" value="TreeGrafter"/>
</dbReference>
<feature type="domain" description="Nucleoporin Nup188 N-terminal subdomain III" evidence="9">
    <location>
        <begin position="542"/>
        <end position="1011"/>
    </location>
</feature>
<evidence type="ECO:0000256" key="1">
    <source>
        <dbReference type="ARBA" id="ARBA00004567"/>
    </source>
</evidence>
<comment type="caution">
    <text evidence="10">The sequence shown here is derived from an EMBL/GenBank/DDBJ whole genome shotgun (WGS) entry which is preliminary data.</text>
</comment>
<comment type="subcellular location">
    <subcellularLocation>
        <location evidence="1">Nucleus</location>
        <location evidence="1">Nuclear pore complex</location>
    </subcellularLocation>
</comment>
<dbReference type="GO" id="GO:0006405">
    <property type="term" value="P:RNA export from nucleus"/>
    <property type="evidence" value="ECO:0007669"/>
    <property type="project" value="TreeGrafter"/>
</dbReference>
<keyword evidence="5" id="KW-0811">Translocation</keyword>
<evidence type="ECO:0000256" key="4">
    <source>
        <dbReference type="ARBA" id="ARBA00022927"/>
    </source>
</evidence>
<dbReference type="OrthoDB" id="102511at2759"/>